<dbReference type="PANTHER" id="PTHR33164">
    <property type="entry name" value="TRANSCRIPTIONAL REGULATOR, MARR FAMILY"/>
    <property type="match status" value="1"/>
</dbReference>
<dbReference type="InterPro" id="IPR036388">
    <property type="entry name" value="WH-like_DNA-bd_sf"/>
</dbReference>
<dbReference type="PANTHER" id="PTHR33164:SF43">
    <property type="entry name" value="HTH-TYPE TRANSCRIPTIONAL REPRESSOR YETL"/>
    <property type="match status" value="1"/>
</dbReference>
<dbReference type="InterPro" id="IPR036390">
    <property type="entry name" value="WH_DNA-bd_sf"/>
</dbReference>
<keyword evidence="1" id="KW-0805">Transcription regulation</keyword>
<name>A0A538SW50_UNCEI</name>
<reference evidence="7 8" key="1">
    <citation type="journal article" date="2019" name="Nat. Microbiol.">
        <title>Mediterranean grassland soil C-N compound turnover is dependent on rainfall and depth, and is mediated by genomically divergent microorganisms.</title>
        <authorList>
            <person name="Diamond S."/>
            <person name="Andeer P.F."/>
            <person name="Li Z."/>
            <person name="Crits-Christoph A."/>
            <person name="Burstein D."/>
            <person name="Anantharaman K."/>
            <person name="Lane K.R."/>
            <person name="Thomas B.C."/>
            <person name="Pan C."/>
            <person name="Northen T.R."/>
            <person name="Banfield J.F."/>
        </authorList>
    </citation>
    <scope>NUCLEOTIDE SEQUENCE [LARGE SCALE GENOMIC DNA]</scope>
    <source>
        <strain evidence="5">WS_4</strain>
        <strain evidence="6">WS_7</strain>
    </source>
</reference>
<evidence type="ECO:0000313" key="7">
    <source>
        <dbReference type="Proteomes" id="UP000317366"/>
    </source>
</evidence>
<dbReference type="PRINTS" id="PR00598">
    <property type="entry name" value="HTHMARR"/>
</dbReference>
<comment type="caution">
    <text evidence="5">The sequence shown here is derived from an EMBL/GenBank/DDBJ whole genome shotgun (WGS) entry which is preliminary data.</text>
</comment>
<dbReference type="Proteomes" id="UP000319829">
    <property type="component" value="Unassembled WGS sequence"/>
</dbReference>
<dbReference type="Pfam" id="PF01047">
    <property type="entry name" value="MarR"/>
    <property type="match status" value="1"/>
</dbReference>
<evidence type="ECO:0000256" key="1">
    <source>
        <dbReference type="ARBA" id="ARBA00023015"/>
    </source>
</evidence>
<dbReference type="InterPro" id="IPR000835">
    <property type="entry name" value="HTH_MarR-typ"/>
</dbReference>
<evidence type="ECO:0000313" key="6">
    <source>
        <dbReference type="EMBL" id="TMQ65738.1"/>
    </source>
</evidence>
<evidence type="ECO:0000259" key="4">
    <source>
        <dbReference type="PROSITE" id="PS50995"/>
    </source>
</evidence>
<proteinExistence type="predicted"/>
<accession>A0A538SW50</accession>
<dbReference type="SMART" id="SM00347">
    <property type="entry name" value="HTH_MARR"/>
    <property type="match status" value="1"/>
</dbReference>
<dbReference type="GO" id="GO:0006950">
    <property type="term" value="P:response to stress"/>
    <property type="evidence" value="ECO:0007669"/>
    <property type="project" value="TreeGrafter"/>
</dbReference>
<evidence type="ECO:0000313" key="8">
    <source>
        <dbReference type="Proteomes" id="UP000319829"/>
    </source>
</evidence>
<dbReference type="Gene3D" id="1.10.10.10">
    <property type="entry name" value="Winged helix-like DNA-binding domain superfamily/Winged helix DNA-binding domain"/>
    <property type="match status" value="1"/>
</dbReference>
<dbReference type="PROSITE" id="PS50995">
    <property type="entry name" value="HTH_MARR_2"/>
    <property type="match status" value="1"/>
</dbReference>
<dbReference type="AlphaFoldDB" id="A0A538SW50"/>
<dbReference type="SUPFAM" id="SSF46785">
    <property type="entry name" value="Winged helix' DNA-binding domain"/>
    <property type="match status" value="1"/>
</dbReference>
<evidence type="ECO:0000313" key="5">
    <source>
        <dbReference type="EMBL" id="TMQ55628.1"/>
    </source>
</evidence>
<protein>
    <submittedName>
        <fullName evidence="5">MarR family transcriptional regulator</fullName>
    </submittedName>
</protein>
<evidence type="ECO:0000256" key="2">
    <source>
        <dbReference type="ARBA" id="ARBA00023125"/>
    </source>
</evidence>
<dbReference type="InterPro" id="IPR039422">
    <property type="entry name" value="MarR/SlyA-like"/>
</dbReference>
<dbReference type="EMBL" id="VBOU01000017">
    <property type="protein sequence ID" value="TMQ55628.1"/>
    <property type="molecule type" value="Genomic_DNA"/>
</dbReference>
<organism evidence="5 8">
    <name type="scientific">Eiseniibacteriota bacterium</name>
    <dbReference type="NCBI Taxonomy" id="2212470"/>
    <lineage>
        <taxon>Bacteria</taxon>
        <taxon>Candidatus Eiseniibacteriota</taxon>
    </lineage>
</organism>
<dbReference type="GO" id="GO:0003700">
    <property type="term" value="F:DNA-binding transcription factor activity"/>
    <property type="evidence" value="ECO:0007669"/>
    <property type="project" value="InterPro"/>
</dbReference>
<dbReference type="EMBL" id="VBOX01000016">
    <property type="protein sequence ID" value="TMQ65738.1"/>
    <property type="molecule type" value="Genomic_DNA"/>
</dbReference>
<dbReference type="InterPro" id="IPR023187">
    <property type="entry name" value="Tscrpt_reg_MarR-type_CS"/>
</dbReference>
<feature type="domain" description="HTH marR-type" evidence="4">
    <location>
        <begin position="1"/>
        <end position="134"/>
    </location>
</feature>
<gene>
    <name evidence="5" type="ORF">E6K74_02650</name>
    <name evidence="6" type="ORF">E6K77_02385</name>
</gene>
<sequence length="146" mass="16436">MALRYLSPIHRAVRQITLYLEPQCLALGVSPAEGHLLSYLRTYAPCPIVEIVRVFGIRPSTMTSILERLAERGLILRTPDPDDRRSVQVTLTREGRAVAERINRMIRDLEVRIGTRVGKRELAGFRSVMGAVEAATGVRVRKERST</sequence>
<dbReference type="PROSITE" id="PS01117">
    <property type="entry name" value="HTH_MARR_1"/>
    <property type="match status" value="1"/>
</dbReference>
<evidence type="ECO:0000256" key="3">
    <source>
        <dbReference type="ARBA" id="ARBA00023163"/>
    </source>
</evidence>
<keyword evidence="2" id="KW-0238">DNA-binding</keyword>
<keyword evidence="3" id="KW-0804">Transcription</keyword>
<dbReference type="Proteomes" id="UP000317366">
    <property type="component" value="Unassembled WGS sequence"/>
</dbReference>
<dbReference type="GO" id="GO:0003677">
    <property type="term" value="F:DNA binding"/>
    <property type="evidence" value="ECO:0007669"/>
    <property type="project" value="UniProtKB-KW"/>
</dbReference>